<dbReference type="InterPro" id="IPR036259">
    <property type="entry name" value="MFS_trans_sf"/>
</dbReference>
<dbReference type="GO" id="GO:0022857">
    <property type="term" value="F:transmembrane transporter activity"/>
    <property type="evidence" value="ECO:0007669"/>
    <property type="project" value="InterPro"/>
</dbReference>
<dbReference type="NCBIfam" id="TIGR00711">
    <property type="entry name" value="efflux_EmrB"/>
    <property type="match status" value="1"/>
</dbReference>
<evidence type="ECO:0000256" key="1">
    <source>
        <dbReference type="ARBA" id="ARBA00004651"/>
    </source>
</evidence>
<evidence type="ECO:0000256" key="3">
    <source>
        <dbReference type="ARBA" id="ARBA00022475"/>
    </source>
</evidence>
<name>A0A1C0YBR8_9BACL</name>
<evidence type="ECO:0000256" key="6">
    <source>
        <dbReference type="ARBA" id="ARBA00023136"/>
    </source>
</evidence>
<feature type="transmembrane region" description="Helical" evidence="7">
    <location>
        <begin position="354"/>
        <end position="373"/>
    </location>
</feature>
<feature type="transmembrane region" description="Helical" evidence="7">
    <location>
        <begin position="402"/>
        <end position="420"/>
    </location>
</feature>
<feature type="transmembrane region" description="Helical" evidence="7">
    <location>
        <begin position="101"/>
        <end position="123"/>
    </location>
</feature>
<dbReference type="RefSeq" id="WP_066545740.1">
    <property type="nucleotide sequence ID" value="NZ_MASJ01000023.1"/>
</dbReference>
<feature type="transmembrane region" description="Helical" evidence="7">
    <location>
        <begin position="440"/>
        <end position="467"/>
    </location>
</feature>
<evidence type="ECO:0000256" key="7">
    <source>
        <dbReference type="SAM" id="Phobius"/>
    </source>
</evidence>
<keyword evidence="6 7" id="KW-0472">Membrane</keyword>
<feature type="transmembrane region" description="Helical" evidence="7">
    <location>
        <begin position="227"/>
        <end position="246"/>
    </location>
</feature>
<evidence type="ECO:0000256" key="2">
    <source>
        <dbReference type="ARBA" id="ARBA00022448"/>
    </source>
</evidence>
<evidence type="ECO:0000313" key="9">
    <source>
        <dbReference type="EMBL" id="OCS84622.1"/>
    </source>
</evidence>
<dbReference type="AlphaFoldDB" id="A0A1C0YBR8"/>
<dbReference type="STRING" id="33978.A6M13_03330"/>
<feature type="transmembrane region" description="Helical" evidence="7">
    <location>
        <begin position="196"/>
        <end position="215"/>
    </location>
</feature>
<dbReference type="InterPro" id="IPR011701">
    <property type="entry name" value="MFS"/>
</dbReference>
<evidence type="ECO:0000256" key="4">
    <source>
        <dbReference type="ARBA" id="ARBA00022692"/>
    </source>
</evidence>
<feature type="transmembrane region" description="Helical" evidence="7">
    <location>
        <begin position="135"/>
        <end position="158"/>
    </location>
</feature>
<sequence length="482" mass="52373">MKAAHNPWNVLVVTSFGVFLVMMNMSTLTVALPSITSYYGASTIEASWILLAYMLCNTVFILIFGKVADLFGRKQLFVIGLITFTCFSFLCGFAPSVEWLIVYRALQGISGALVITNTTPLITDAFRSGPMSKALGINVVVSSVAQLVGPVIGGYVTFMFDWQWVFWCNVPLGALAIVSAVILLPKRIPAKKNISFDYMSSVAIFIGLGSLIIGVTMSGEYGWGSTIVQRCVSIGLVFFILFLFTAKHAKQPLIELTIFKNSTFSFANMTTFLNALARSSVVLLMALYFQVIYGANPLEAGVWVLPLTAGTVIASFFIGQLAARWKTRVLTTSGLIISALGIVCIFMNLHVNGIFFALMLGQFLIGFGSGIFMTPNTQLIMLSVPAHTTGVANGIRSMLQNMGGVLSTACALVIVTVSLPKELKASIYEVGERSLNMQELTMIAHGFQLAFSVIFVITLLAIISAYLTTAQRIQFEKQLIED</sequence>
<dbReference type="PROSITE" id="PS50850">
    <property type="entry name" value="MFS"/>
    <property type="match status" value="1"/>
</dbReference>
<dbReference type="Gene3D" id="1.20.1720.10">
    <property type="entry name" value="Multidrug resistance protein D"/>
    <property type="match status" value="1"/>
</dbReference>
<feature type="transmembrane region" description="Helical" evidence="7">
    <location>
        <begin position="47"/>
        <end position="64"/>
    </location>
</feature>
<dbReference type="InterPro" id="IPR020846">
    <property type="entry name" value="MFS_dom"/>
</dbReference>
<keyword evidence="4 7" id="KW-0812">Transmembrane</keyword>
<dbReference type="EMBL" id="MASJ01000023">
    <property type="protein sequence ID" value="OCS84622.1"/>
    <property type="molecule type" value="Genomic_DNA"/>
</dbReference>
<feature type="domain" description="Major facilitator superfamily (MFS) profile" evidence="8">
    <location>
        <begin position="10"/>
        <end position="473"/>
    </location>
</feature>
<dbReference type="GO" id="GO:0005886">
    <property type="term" value="C:plasma membrane"/>
    <property type="evidence" value="ECO:0007669"/>
    <property type="project" value="UniProtKB-SubCell"/>
</dbReference>
<accession>A0A1C0YBR8</accession>
<protein>
    <recommendedName>
        <fullName evidence="8">Major facilitator superfamily (MFS) profile domain-containing protein</fullName>
    </recommendedName>
</protein>
<dbReference type="Pfam" id="PF07690">
    <property type="entry name" value="MFS_1"/>
    <property type="match status" value="1"/>
</dbReference>
<organism evidence="9 10">
    <name type="scientific">Caryophanon tenue</name>
    <dbReference type="NCBI Taxonomy" id="33978"/>
    <lineage>
        <taxon>Bacteria</taxon>
        <taxon>Bacillati</taxon>
        <taxon>Bacillota</taxon>
        <taxon>Bacilli</taxon>
        <taxon>Bacillales</taxon>
        <taxon>Caryophanaceae</taxon>
        <taxon>Caryophanon</taxon>
    </lineage>
</organism>
<evidence type="ECO:0000256" key="5">
    <source>
        <dbReference type="ARBA" id="ARBA00022989"/>
    </source>
</evidence>
<dbReference type="CDD" id="cd17321">
    <property type="entry name" value="MFS_MMR_MDR_like"/>
    <property type="match status" value="1"/>
</dbReference>
<dbReference type="Gene3D" id="1.20.1250.20">
    <property type="entry name" value="MFS general substrate transporter like domains"/>
    <property type="match status" value="1"/>
</dbReference>
<dbReference type="PANTHER" id="PTHR42718:SF46">
    <property type="entry name" value="BLR6921 PROTEIN"/>
    <property type="match status" value="1"/>
</dbReference>
<dbReference type="PANTHER" id="PTHR42718">
    <property type="entry name" value="MAJOR FACILITATOR SUPERFAMILY MULTIDRUG TRANSPORTER MFSC"/>
    <property type="match status" value="1"/>
</dbReference>
<reference evidence="9 10" key="1">
    <citation type="submission" date="2016-07" db="EMBL/GenBank/DDBJ databases">
        <title>Caryophanon tenue genome sequencing.</title>
        <authorList>
            <person name="Verma A."/>
            <person name="Pal Y."/>
            <person name="Krishnamurthi S."/>
        </authorList>
    </citation>
    <scope>NUCLEOTIDE SEQUENCE [LARGE SCALE GENOMIC DNA]</scope>
    <source>
        <strain evidence="9 10">DSM 14152</strain>
    </source>
</reference>
<feature type="transmembrane region" description="Helical" evidence="7">
    <location>
        <begin position="76"/>
        <end position="95"/>
    </location>
</feature>
<dbReference type="OrthoDB" id="9807274at2"/>
<gene>
    <name evidence="9" type="ORF">A6M13_03330</name>
</gene>
<comment type="caution">
    <text evidence="9">The sequence shown here is derived from an EMBL/GenBank/DDBJ whole genome shotgun (WGS) entry which is preliminary data.</text>
</comment>
<feature type="transmembrane region" description="Helical" evidence="7">
    <location>
        <begin position="266"/>
        <end position="289"/>
    </location>
</feature>
<evidence type="ECO:0000259" key="8">
    <source>
        <dbReference type="PROSITE" id="PS50850"/>
    </source>
</evidence>
<comment type="subcellular location">
    <subcellularLocation>
        <location evidence="1">Cell membrane</location>
        <topology evidence="1">Multi-pass membrane protein</topology>
    </subcellularLocation>
</comment>
<feature type="transmembrane region" description="Helical" evidence="7">
    <location>
        <begin position="329"/>
        <end position="348"/>
    </location>
</feature>
<keyword evidence="10" id="KW-1185">Reference proteome</keyword>
<proteinExistence type="predicted"/>
<dbReference type="Proteomes" id="UP000093199">
    <property type="component" value="Unassembled WGS sequence"/>
</dbReference>
<keyword evidence="3" id="KW-1003">Cell membrane</keyword>
<evidence type="ECO:0000313" key="10">
    <source>
        <dbReference type="Proteomes" id="UP000093199"/>
    </source>
</evidence>
<dbReference type="InterPro" id="IPR004638">
    <property type="entry name" value="EmrB-like"/>
</dbReference>
<feature type="transmembrane region" description="Helical" evidence="7">
    <location>
        <begin position="301"/>
        <end position="322"/>
    </location>
</feature>
<keyword evidence="2" id="KW-0813">Transport</keyword>
<keyword evidence="5 7" id="KW-1133">Transmembrane helix</keyword>
<feature type="transmembrane region" description="Helical" evidence="7">
    <location>
        <begin position="164"/>
        <end position="184"/>
    </location>
</feature>
<dbReference type="SUPFAM" id="SSF103473">
    <property type="entry name" value="MFS general substrate transporter"/>
    <property type="match status" value="1"/>
</dbReference>